<proteinExistence type="inferred from homology"/>
<keyword evidence="3" id="KW-0479">Metal-binding</keyword>
<dbReference type="PANTHER" id="PTHR24305">
    <property type="entry name" value="CYTOCHROME P450"/>
    <property type="match status" value="1"/>
</dbReference>
<organism evidence="4 5">
    <name type="scientific">Sulfobacillus thermotolerans</name>
    <dbReference type="NCBI Taxonomy" id="338644"/>
    <lineage>
        <taxon>Bacteria</taxon>
        <taxon>Bacillati</taxon>
        <taxon>Bacillota</taxon>
        <taxon>Clostridia</taxon>
        <taxon>Eubacteriales</taxon>
        <taxon>Clostridiales Family XVII. Incertae Sedis</taxon>
        <taxon>Sulfobacillus</taxon>
    </lineage>
</organism>
<evidence type="ECO:0000256" key="1">
    <source>
        <dbReference type="ARBA" id="ARBA00001971"/>
    </source>
</evidence>
<keyword evidence="3" id="KW-0503">Monooxygenase</keyword>
<dbReference type="PANTHER" id="PTHR24305:SF166">
    <property type="entry name" value="CYTOCHROME P450 12A4, MITOCHONDRIAL-RELATED"/>
    <property type="match status" value="1"/>
</dbReference>
<dbReference type="InterPro" id="IPR002401">
    <property type="entry name" value="Cyt_P450_E_grp-I"/>
</dbReference>
<dbReference type="InterPro" id="IPR017972">
    <property type="entry name" value="Cyt_P450_CS"/>
</dbReference>
<dbReference type="PRINTS" id="PR00463">
    <property type="entry name" value="EP450I"/>
</dbReference>
<dbReference type="InterPro" id="IPR036396">
    <property type="entry name" value="Cyt_P450_sf"/>
</dbReference>
<dbReference type="Gene3D" id="1.10.630.10">
    <property type="entry name" value="Cytochrome P450"/>
    <property type="match status" value="1"/>
</dbReference>
<keyword evidence="3" id="KW-0560">Oxidoreductase</keyword>
<keyword evidence="3" id="KW-0349">Heme</keyword>
<gene>
    <name evidence="4" type="ORF">BXT84_15230</name>
</gene>
<dbReference type="EMBL" id="CP019454">
    <property type="protein sequence ID" value="AUW95138.1"/>
    <property type="molecule type" value="Genomic_DNA"/>
</dbReference>
<evidence type="ECO:0000256" key="2">
    <source>
        <dbReference type="ARBA" id="ARBA00010617"/>
    </source>
</evidence>
<dbReference type="PROSITE" id="PS00086">
    <property type="entry name" value="CYTOCHROME_P450"/>
    <property type="match status" value="1"/>
</dbReference>
<dbReference type="PRINTS" id="PR00385">
    <property type="entry name" value="P450"/>
</dbReference>
<dbReference type="SUPFAM" id="SSF48264">
    <property type="entry name" value="Cytochrome P450"/>
    <property type="match status" value="1"/>
</dbReference>
<keyword evidence="5" id="KW-1185">Reference proteome</keyword>
<comment type="cofactor">
    <cofactor evidence="1">
        <name>heme</name>
        <dbReference type="ChEBI" id="CHEBI:30413"/>
    </cofactor>
</comment>
<keyword evidence="3" id="KW-0408">Iron</keyword>
<evidence type="ECO:0000313" key="5">
    <source>
        <dbReference type="Proteomes" id="UP000325292"/>
    </source>
</evidence>
<protein>
    <recommendedName>
        <fullName evidence="6">Cytochrome P450</fullName>
    </recommendedName>
</protein>
<dbReference type="Proteomes" id="UP000325292">
    <property type="component" value="Chromosome"/>
</dbReference>
<accession>A0ABM6RV84</accession>
<sequence length="430" mass="48370">MVHQHLGQDFRRLWSFHRDPLKTLSQIARAQGPLASFHMGPWAFVLVSGGAQVHTLLNTHGKHLIKGPGMDANNPLIGRGPLVAEGDLWKMERLAIQPAFDHGRFADYGTWITQATRDYCHQVIRTKATTSDHDMLVLTMRVVLGTLFQGDASVSALQEMAQAVQTVMTYFYQRSRSVLRWPYTWRVPGTLPYHRAADRLQPWMAEFLQGPRKSLVAERLHQALPNDPDAVLQTALTLIMAGHETTGHALFWTLLLLAANPAVQARLQQEVDDQLRGQCPQISSLDRLPYLKAVILESLRLFPPVWLLSRSNPHPLTLEGETFAPRTFFLVSPYVTHHLSSEFPNPDDFDPERWLQGDQEAYALAFLPFGKGPRSCIGRDFALLEMQLVIASFVQALTLHPISGTSWRPVPRLSLLPPPGMRLTVSPRST</sequence>
<evidence type="ECO:0008006" key="6">
    <source>
        <dbReference type="Google" id="ProtNLM"/>
    </source>
</evidence>
<reference evidence="4 5" key="1">
    <citation type="journal article" date="2019" name="Sci. Rep.">
        <title>Sulfobacillus thermotolerans: new insights into resistance and metabolic capacities of acidophilic chemolithotrophs.</title>
        <authorList>
            <person name="Panyushkina A.E."/>
            <person name="Babenko V.V."/>
            <person name="Nikitina A.S."/>
            <person name="Selezneva O.V."/>
            <person name="Tsaplina I.A."/>
            <person name="Letarova M.A."/>
            <person name="Kostryukova E.S."/>
            <person name="Letarov A.V."/>
        </authorList>
    </citation>
    <scope>NUCLEOTIDE SEQUENCE [LARGE SCALE GENOMIC DNA]</scope>
    <source>
        <strain evidence="4 5">Kr1</strain>
    </source>
</reference>
<dbReference type="InterPro" id="IPR001128">
    <property type="entry name" value="Cyt_P450"/>
</dbReference>
<evidence type="ECO:0000313" key="4">
    <source>
        <dbReference type="EMBL" id="AUW95138.1"/>
    </source>
</evidence>
<dbReference type="Pfam" id="PF00067">
    <property type="entry name" value="p450"/>
    <property type="match status" value="1"/>
</dbReference>
<name>A0ABM6RV84_9FIRM</name>
<evidence type="ECO:0000256" key="3">
    <source>
        <dbReference type="RuleBase" id="RU000461"/>
    </source>
</evidence>
<dbReference type="InterPro" id="IPR050121">
    <property type="entry name" value="Cytochrome_P450_monoxygenase"/>
</dbReference>
<comment type="similarity">
    <text evidence="2 3">Belongs to the cytochrome P450 family.</text>
</comment>